<reference evidence="4" key="1">
    <citation type="submission" date="2017-02" db="UniProtKB">
        <authorList>
            <consortium name="WormBaseParasite"/>
        </authorList>
    </citation>
    <scope>IDENTIFICATION</scope>
</reference>
<dbReference type="EMBL" id="UYYG01000015">
    <property type="protein sequence ID" value="VDN51200.1"/>
    <property type="molecule type" value="Genomic_DNA"/>
</dbReference>
<dbReference type="WBParaSite" id="DME_0000627601-mRNA-1">
    <property type="protein sequence ID" value="DME_0000627601-mRNA-1"/>
    <property type="gene ID" value="DME_0000627601"/>
</dbReference>
<organism evidence="2 4">
    <name type="scientific">Dracunculus medinensis</name>
    <name type="common">Guinea worm</name>
    <dbReference type="NCBI Taxonomy" id="318479"/>
    <lineage>
        <taxon>Eukaryota</taxon>
        <taxon>Metazoa</taxon>
        <taxon>Ecdysozoa</taxon>
        <taxon>Nematoda</taxon>
        <taxon>Chromadorea</taxon>
        <taxon>Rhabditida</taxon>
        <taxon>Spirurina</taxon>
        <taxon>Dracunculoidea</taxon>
        <taxon>Dracunculidae</taxon>
        <taxon>Dracunculus</taxon>
    </lineage>
</organism>
<dbReference type="AlphaFoldDB" id="A0A0N4UFP9"/>
<evidence type="ECO:0000313" key="3">
    <source>
        <dbReference type="Proteomes" id="UP000274756"/>
    </source>
</evidence>
<evidence type="ECO:0000313" key="2">
    <source>
        <dbReference type="Proteomes" id="UP000038040"/>
    </source>
</evidence>
<evidence type="ECO:0000313" key="4">
    <source>
        <dbReference type="WBParaSite" id="DME_0000627601-mRNA-1"/>
    </source>
</evidence>
<accession>A0A0N4UFP9</accession>
<dbReference type="Proteomes" id="UP000038040">
    <property type="component" value="Unplaced"/>
</dbReference>
<proteinExistence type="predicted"/>
<protein>
    <submittedName>
        <fullName evidence="4">50S ribosomal protein L19e</fullName>
    </submittedName>
</protein>
<name>A0A0N4UFP9_DRAME</name>
<reference evidence="1 3" key="2">
    <citation type="submission" date="2018-11" db="EMBL/GenBank/DDBJ databases">
        <authorList>
            <consortium name="Pathogen Informatics"/>
        </authorList>
    </citation>
    <scope>NUCLEOTIDE SEQUENCE [LARGE SCALE GENOMIC DNA]</scope>
</reference>
<dbReference type="OrthoDB" id="5837974at2759"/>
<sequence length="166" mass="19536">MGKIIFLLNDGVIDEVFFILKAPIKEIPSKSILEIHASPRLLRIRKRKMLKHKRRKRAKRDANKYAVYHREKKARIFQIIYSSLLFFRAKQELPSQINESGRKFYPHWSTVVSLEELYGLPKGDYIDKRFGLASNEDVETIEKLKDKYKQLYSKFDSNGDKSSNPS</sequence>
<evidence type="ECO:0000313" key="1">
    <source>
        <dbReference type="EMBL" id="VDN51200.1"/>
    </source>
</evidence>
<gene>
    <name evidence="1" type="ORF">DME_LOCUS1173</name>
</gene>
<dbReference type="Proteomes" id="UP000274756">
    <property type="component" value="Unassembled WGS sequence"/>
</dbReference>
<dbReference type="STRING" id="318479.A0A0N4UFP9"/>
<keyword evidence="3" id="KW-1185">Reference proteome</keyword>